<reference evidence="1 2" key="1">
    <citation type="journal article" date="2013" name="PLoS Pathog.">
        <title>Genomic analysis of the Kiwifruit pathogen Pseudomonas syringae pv. actinidiae provides insight into the origins of an emergent plant disease.</title>
        <authorList>
            <person name="McCann H.C."/>
            <person name="Rikkerink E.H."/>
            <person name="Bertels F."/>
            <person name="Fiers M."/>
            <person name="Lu A."/>
            <person name="Rees-George J."/>
            <person name="Andersen M.T."/>
            <person name="Gleave A.P."/>
            <person name="Haubold B."/>
            <person name="Wohlers M.W."/>
            <person name="Guttman D.S."/>
            <person name="Wang P.W."/>
            <person name="Straub C."/>
            <person name="Vanneste J.L."/>
            <person name="Rainey P.B."/>
            <person name="Templeton M.D."/>
        </authorList>
    </citation>
    <scope>NUCLEOTIDE SEQUENCE [LARGE SCALE GENOMIC DNA]</scope>
    <source>
        <strain evidence="1 2">ICMP 19096</strain>
    </source>
</reference>
<dbReference type="EMBL" id="AOKF01002670">
    <property type="protein sequence ID" value="EPN47215.1"/>
    <property type="molecule type" value="Genomic_DNA"/>
</dbReference>
<dbReference type="Proteomes" id="UP000018849">
    <property type="component" value="Unassembled WGS sequence"/>
</dbReference>
<accession>A0A656JQX4</accession>
<protein>
    <submittedName>
        <fullName evidence="1">Uncharacterized protein</fullName>
    </submittedName>
</protein>
<organism evidence="1 2">
    <name type="scientific">Pseudomonas syringae pv. actinidiae ICMP 19096</name>
    <dbReference type="NCBI Taxonomy" id="1194405"/>
    <lineage>
        <taxon>Bacteria</taxon>
        <taxon>Pseudomonadati</taxon>
        <taxon>Pseudomonadota</taxon>
        <taxon>Gammaproteobacteria</taxon>
        <taxon>Pseudomonadales</taxon>
        <taxon>Pseudomonadaceae</taxon>
        <taxon>Pseudomonas</taxon>
        <taxon>Pseudomonas syringae</taxon>
    </lineage>
</organism>
<gene>
    <name evidence="1" type="ORF">A245_31363</name>
</gene>
<sequence length="68" mass="7610">MIPPPSTPATMPTARMMTRIGMPRRDERELTRMLAATSNAPIRNRLLMVVASKGGTPYKTKVKRKAEK</sequence>
<evidence type="ECO:0000313" key="2">
    <source>
        <dbReference type="Proteomes" id="UP000018849"/>
    </source>
</evidence>
<dbReference type="AlphaFoldDB" id="A0A656JQX4"/>
<evidence type="ECO:0000313" key="1">
    <source>
        <dbReference type="EMBL" id="EPN47215.1"/>
    </source>
</evidence>
<comment type="caution">
    <text evidence="1">The sequence shown here is derived from an EMBL/GenBank/DDBJ whole genome shotgun (WGS) entry which is preliminary data.</text>
</comment>
<proteinExistence type="predicted"/>
<name>A0A656JQX4_PSESF</name>